<organism evidence="1 2">
    <name type="scientific">Nelumbo nucifera</name>
    <name type="common">Sacred lotus</name>
    <dbReference type="NCBI Taxonomy" id="4432"/>
    <lineage>
        <taxon>Eukaryota</taxon>
        <taxon>Viridiplantae</taxon>
        <taxon>Streptophyta</taxon>
        <taxon>Embryophyta</taxon>
        <taxon>Tracheophyta</taxon>
        <taxon>Spermatophyta</taxon>
        <taxon>Magnoliopsida</taxon>
        <taxon>Proteales</taxon>
        <taxon>Nelumbonaceae</taxon>
        <taxon>Nelumbo</taxon>
    </lineage>
</organism>
<dbReference type="EMBL" id="DUZY01000003">
    <property type="protein sequence ID" value="DAD31973.1"/>
    <property type="molecule type" value="Genomic_DNA"/>
</dbReference>
<keyword evidence="2" id="KW-1185">Reference proteome</keyword>
<comment type="caution">
    <text evidence="1">The sequence shown here is derived from an EMBL/GenBank/DDBJ whole genome shotgun (WGS) entry which is preliminary data.</text>
</comment>
<accession>A0A822YIM5</accession>
<dbReference type="Proteomes" id="UP000607653">
    <property type="component" value="Unassembled WGS sequence"/>
</dbReference>
<evidence type="ECO:0000313" key="1">
    <source>
        <dbReference type="EMBL" id="DAD31973.1"/>
    </source>
</evidence>
<name>A0A822YIM5_NELNU</name>
<proteinExistence type="predicted"/>
<gene>
    <name evidence="1" type="ORF">HUJ06_010824</name>
</gene>
<sequence length="109" mass="12233">MLSTAAAPPPAPITIAPLKKEGIWGFLRQPEPIAQDVVGPESYLILILAHNEIRGMLVLFLHYYMVKAPVVLQQKPSLTLPKIKVKVAHLQSEENYPMEESCLFSHFIE</sequence>
<evidence type="ECO:0000313" key="2">
    <source>
        <dbReference type="Proteomes" id="UP000607653"/>
    </source>
</evidence>
<protein>
    <submittedName>
        <fullName evidence="1">Uncharacterized protein</fullName>
    </submittedName>
</protein>
<reference evidence="1 2" key="1">
    <citation type="journal article" date="2020" name="Mol. Biol. Evol.">
        <title>Distinct Expression and Methylation Patterns for Genes with Different Fates following a Single Whole-Genome Duplication in Flowering Plants.</title>
        <authorList>
            <person name="Shi T."/>
            <person name="Rahmani R.S."/>
            <person name="Gugger P.F."/>
            <person name="Wang M."/>
            <person name="Li H."/>
            <person name="Zhang Y."/>
            <person name="Li Z."/>
            <person name="Wang Q."/>
            <person name="Van de Peer Y."/>
            <person name="Marchal K."/>
            <person name="Chen J."/>
        </authorList>
    </citation>
    <scope>NUCLEOTIDE SEQUENCE [LARGE SCALE GENOMIC DNA]</scope>
    <source>
        <tissue evidence="1">Leaf</tissue>
    </source>
</reference>
<dbReference type="AlphaFoldDB" id="A0A822YIM5"/>